<comment type="subcellular location">
    <subcellularLocation>
        <location evidence="2">Cytoplasm</location>
        <location evidence="2">Cytosol</location>
    </subcellularLocation>
</comment>
<dbReference type="Pfam" id="PF02142">
    <property type="entry name" value="MGS"/>
    <property type="match status" value="1"/>
</dbReference>
<dbReference type="SUPFAM" id="SSF52335">
    <property type="entry name" value="Methylglyoxal synthase-like"/>
    <property type="match status" value="1"/>
</dbReference>
<evidence type="ECO:0000259" key="18">
    <source>
        <dbReference type="PROSITE" id="PS51855"/>
    </source>
</evidence>
<organism evidence="19 20">
    <name type="scientific">Anhinga anhinga</name>
    <name type="common">Anhinga</name>
    <name type="synonym">Plotus anhinga</name>
    <dbReference type="NCBI Taxonomy" id="56067"/>
    <lineage>
        <taxon>Eukaryota</taxon>
        <taxon>Metazoa</taxon>
        <taxon>Chordata</taxon>
        <taxon>Craniata</taxon>
        <taxon>Vertebrata</taxon>
        <taxon>Euteleostomi</taxon>
        <taxon>Archelosauria</taxon>
        <taxon>Archosauria</taxon>
        <taxon>Dinosauria</taxon>
        <taxon>Saurischia</taxon>
        <taxon>Theropoda</taxon>
        <taxon>Coelurosauria</taxon>
        <taxon>Aves</taxon>
        <taxon>Neognathae</taxon>
        <taxon>Neoaves</taxon>
        <taxon>Aequornithes</taxon>
        <taxon>Suliformes</taxon>
        <taxon>Anhingidae</taxon>
        <taxon>Anhinga</taxon>
    </lineage>
</organism>
<dbReference type="PIRSF" id="PIRSF000414">
    <property type="entry name" value="AICARFT_IMPCHas"/>
    <property type="match status" value="1"/>
</dbReference>
<name>A0A851PTP7_ANHAN</name>
<dbReference type="InterPro" id="IPR024050">
    <property type="entry name" value="AICAR_Tfase_insert_dom_sf"/>
</dbReference>
<dbReference type="CDD" id="cd01421">
    <property type="entry name" value="IMPCH"/>
    <property type="match status" value="1"/>
</dbReference>
<keyword evidence="11" id="KW-0658">Purine biosynthesis</keyword>
<comment type="caution">
    <text evidence="19">The sequence shown here is derived from an EMBL/GenBank/DDBJ whole genome shotgun (WGS) entry which is preliminary data.</text>
</comment>
<keyword evidence="9" id="KW-0963">Cytoplasm</keyword>
<dbReference type="GO" id="GO:0005829">
    <property type="term" value="C:cytosol"/>
    <property type="evidence" value="ECO:0007669"/>
    <property type="project" value="UniProtKB-SubCell"/>
</dbReference>
<evidence type="ECO:0000256" key="12">
    <source>
        <dbReference type="ARBA" id="ARBA00022801"/>
    </source>
</evidence>
<dbReference type="InterPro" id="IPR002695">
    <property type="entry name" value="PurH-like"/>
</dbReference>
<dbReference type="InterPro" id="IPR036914">
    <property type="entry name" value="MGS-like_dom_sf"/>
</dbReference>
<dbReference type="InterPro" id="IPR016193">
    <property type="entry name" value="Cytidine_deaminase-like"/>
</dbReference>
<evidence type="ECO:0000256" key="10">
    <source>
        <dbReference type="ARBA" id="ARBA00022679"/>
    </source>
</evidence>
<dbReference type="Gene3D" id="1.10.287.440">
    <property type="match status" value="1"/>
</dbReference>
<evidence type="ECO:0000256" key="3">
    <source>
        <dbReference type="ARBA" id="ARBA00004844"/>
    </source>
</evidence>
<evidence type="ECO:0000256" key="15">
    <source>
        <dbReference type="ARBA" id="ARBA00046691"/>
    </source>
</evidence>
<evidence type="ECO:0000256" key="1">
    <source>
        <dbReference type="ARBA" id="ARBA00000945"/>
    </source>
</evidence>
<comment type="subunit">
    <text evidence="15">Homodimer. Associates with internalized INSR complexes on Golgi/endosomal membranes. Interacts with INSR; ATIC together with PRKAA2/AMPK2 and HACD3/PTPLAD1 is proposed to be part of a signaling network regulating INSR autophosphorylation and endocytosis.</text>
</comment>
<evidence type="ECO:0000256" key="14">
    <source>
        <dbReference type="ARBA" id="ARBA00032307"/>
    </source>
</evidence>
<comment type="pathway">
    <text evidence="4">Purine metabolism; IMP biosynthesis via de novo pathway; 5-formamido-1-(5-phospho-D-ribosyl)imidazole-4-carboxamide from 5-amino-1-(5-phospho-D-ribosyl)imidazole-4-carboxamide (10-formyl THF route): step 1/1.</text>
</comment>
<evidence type="ECO:0000256" key="6">
    <source>
        <dbReference type="ARBA" id="ARBA00012253"/>
    </source>
</evidence>
<comment type="catalytic activity">
    <reaction evidence="17">
        <text>IMP + H2O = 5-formamido-1-(5-phospho-D-ribosyl)imidazole-4-carboxamide</text>
        <dbReference type="Rhea" id="RHEA:18445"/>
        <dbReference type="ChEBI" id="CHEBI:15377"/>
        <dbReference type="ChEBI" id="CHEBI:58053"/>
        <dbReference type="ChEBI" id="CHEBI:58467"/>
        <dbReference type="EC" id="3.5.4.10"/>
    </reaction>
    <physiologicalReaction direction="right-to-left" evidence="17">
        <dbReference type="Rhea" id="RHEA:18447"/>
    </physiologicalReaction>
</comment>
<evidence type="ECO:0000256" key="11">
    <source>
        <dbReference type="ARBA" id="ARBA00022755"/>
    </source>
</evidence>
<dbReference type="FunFam" id="1.10.287.440:FF:000001">
    <property type="entry name" value="Bifunctional purine biosynthesis protein PURH"/>
    <property type="match status" value="1"/>
</dbReference>
<evidence type="ECO:0000256" key="13">
    <source>
        <dbReference type="ARBA" id="ARBA00023268"/>
    </source>
</evidence>
<evidence type="ECO:0000256" key="17">
    <source>
        <dbReference type="ARBA" id="ARBA00048341"/>
    </source>
</evidence>
<evidence type="ECO:0000313" key="19">
    <source>
        <dbReference type="EMBL" id="NXC69276.1"/>
    </source>
</evidence>
<comment type="catalytic activity">
    <reaction evidence="16">
        <text>(6R)-10-formyltetrahydrofolate + 5-amino-1-(5-phospho-beta-D-ribosyl)imidazole-4-carboxamide = 5-formamido-1-(5-phospho-D-ribosyl)imidazole-4-carboxamide + (6S)-5,6,7,8-tetrahydrofolate</text>
        <dbReference type="Rhea" id="RHEA:22192"/>
        <dbReference type="ChEBI" id="CHEBI:57453"/>
        <dbReference type="ChEBI" id="CHEBI:58467"/>
        <dbReference type="ChEBI" id="CHEBI:58475"/>
        <dbReference type="ChEBI" id="CHEBI:195366"/>
        <dbReference type="EC" id="2.1.2.3"/>
    </reaction>
    <physiologicalReaction direction="left-to-right" evidence="16">
        <dbReference type="Rhea" id="RHEA:22193"/>
    </physiologicalReaction>
</comment>
<protein>
    <recommendedName>
        <fullName evidence="8">Bifunctional purine biosynthesis protein ATIC</fullName>
        <ecNumber evidence="6">2.1.2.3</ecNumber>
        <ecNumber evidence="7">3.5.4.10</ecNumber>
    </recommendedName>
    <alternativeName>
        <fullName evidence="14">AICAR transformylase/inosine monophosphate cyclohydrolase</fullName>
    </alternativeName>
</protein>
<dbReference type="Proteomes" id="UP000657035">
    <property type="component" value="Unassembled WGS sequence"/>
</dbReference>
<dbReference type="InterPro" id="IPR011607">
    <property type="entry name" value="MGS-like_dom"/>
</dbReference>
<reference evidence="19" key="1">
    <citation type="submission" date="2019-09" db="EMBL/GenBank/DDBJ databases">
        <title>Bird 10,000 Genomes (B10K) Project - Family phase.</title>
        <authorList>
            <person name="Zhang G."/>
        </authorList>
    </citation>
    <scope>NUCLEOTIDE SEQUENCE</scope>
    <source>
        <strain evidence="19">B10K-CU-031-38</strain>
    </source>
</reference>
<dbReference type="NCBIfam" id="TIGR00355">
    <property type="entry name" value="purH"/>
    <property type="match status" value="1"/>
</dbReference>
<dbReference type="Pfam" id="PF01808">
    <property type="entry name" value="AICARFT_IMPCHas"/>
    <property type="match status" value="1"/>
</dbReference>
<evidence type="ECO:0000256" key="2">
    <source>
        <dbReference type="ARBA" id="ARBA00004514"/>
    </source>
</evidence>
<evidence type="ECO:0000256" key="4">
    <source>
        <dbReference type="ARBA" id="ARBA00004954"/>
    </source>
</evidence>
<dbReference type="Gene3D" id="3.40.50.1380">
    <property type="entry name" value="Methylglyoxal synthase-like domain"/>
    <property type="match status" value="1"/>
</dbReference>
<dbReference type="GO" id="GO:0003937">
    <property type="term" value="F:IMP cyclohydrolase activity"/>
    <property type="evidence" value="ECO:0007669"/>
    <property type="project" value="UniProtKB-EC"/>
</dbReference>
<evidence type="ECO:0000256" key="9">
    <source>
        <dbReference type="ARBA" id="ARBA00022490"/>
    </source>
</evidence>
<keyword evidence="13" id="KW-0511">Multifunctional enzyme</keyword>
<dbReference type="InterPro" id="IPR024051">
    <property type="entry name" value="AICAR_Tfase_dup_dom_sf"/>
</dbReference>
<feature type="non-terminal residue" evidence="19">
    <location>
        <position position="572"/>
    </location>
</feature>
<dbReference type="PROSITE" id="PS51855">
    <property type="entry name" value="MGS"/>
    <property type="match status" value="1"/>
</dbReference>
<dbReference type="PANTHER" id="PTHR11692">
    <property type="entry name" value="BIFUNCTIONAL PURINE BIOSYNTHESIS PROTEIN PURH"/>
    <property type="match status" value="1"/>
</dbReference>
<dbReference type="SUPFAM" id="SSF53927">
    <property type="entry name" value="Cytidine deaminase-like"/>
    <property type="match status" value="1"/>
</dbReference>
<proteinExistence type="inferred from homology"/>
<dbReference type="EMBL" id="WBMU01000945">
    <property type="protein sequence ID" value="NXC69276.1"/>
    <property type="molecule type" value="Genomic_DNA"/>
</dbReference>
<keyword evidence="12" id="KW-0378">Hydrolase</keyword>
<gene>
    <name evidence="19" type="primary">Atic</name>
    <name evidence="19" type="ORF">ANHANH_R07574</name>
</gene>
<evidence type="ECO:0000256" key="8">
    <source>
        <dbReference type="ARBA" id="ARBA00017905"/>
    </source>
</evidence>
<dbReference type="SMART" id="SM00851">
    <property type="entry name" value="MGS"/>
    <property type="match status" value="1"/>
</dbReference>
<sequence length="572" mass="62351">LCSSHPLALLSVSDKTSLVEFAKSLNALGLGLIASGGTAKSLRDAGLPVSRDVSDLTGFPEMLGGRVKTLHPAVHAGILARNIPEDNADMNKQDFSLVRVVVCNLYPFVKTVSSPDVTVQEAVEKIDIGGVALLRAAAKNHARVTVVCDPADYSAVAKEMMTSRDKDTSVETRRHLALKAFTHTAQYDAAISDYFRKEYSKGVSQLPLRYGMNPHQSPAQLYTMKSKLPLTVVNGSPGFINLCDALNAWQLVKELKQALGIPAAASFKHVSPAGAAVGIPLSEEEAQVCMVHDFHKTLTPLASAYARSRGEKPSNKVSDGVVAPGYEEEALKILAKKKNGGYCVLQMDPHYEPDDNEIRTLYGLHLMQKRNNAVIDRSLFKNIVTKNKNLPESAVRDLIVASIAVKYTQSNSVCYAKDGQVIGIGAGQQSRIHCTRLAGDKANNWWLRHHPRVLSMKFKAGVKRAEISNAIDQYVTGTIGEDEDLVKWQAMFEEVPAQLTEAEKKQWIAKLTAVSLSSDAFFPFRDNVDRAKRSGVQFIAAPSGSAADEVVIEACNELGITLIHTSLRLFHH</sequence>
<keyword evidence="20" id="KW-1185">Reference proteome</keyword>
<dbReference type="FunFam" id="3.40.50.1380:FF:000003">
    <property type="entry name" value="Bifunctional purine biosynthesis protein"/>
    <property type="match status" value="1"/>
</dbReference>
<evidence type="ECO:0000313" key="20">
    <source>
        <dbReference type="Proteomes" id="UP000657035"/>
    </source>
</evidence>
<evidence type="ECO:0000256" key="5">
    <source>
        <dbReference type="ARBA" id="ARBA00007667"/>
    </source>
</evidence>
<dbReference type="GO" id="GO:0004643">
    <property type="term" value="F:phosphoribosylaminoimidazolecarboxamide formyltransferase activity"/>
    <property type="evidence" value="ECO:0007669"/>
    <property type="project" value="UniProtKB-EC"/>
</dbReference>
<dbReference type="Gene3D" id="3.40.140.20">
    <property type="match status" value="3"/>
</dbReference>
<dbReference type="AlphaFoldDB" id="A0A851PTP7"/>
<dbReference type="SMART" id="SM00798">
    <property type="entry name" value="AICARFT_IMPCHas"/>
    <property type="match status" value="1"/>
</dbReference>
<keyword evidence="10" id="KW-0808">Transferase</keyword>
<dbReference type="EC" id="2.1.2.3" evidence="6"/>
<comment type="catalytic activity">
    <reaction evidence="1">
        <text>10-formyldihydrofolate + 5-amino-1-(5-phospho-beta-D-ribosyl)imidazole-4-carboxamide = 5-formamido-1-(5-phospho-D-ribosyl)imidazole-4-carboxamide + 7,8-dihydrofolate</text>
        <dbReference type="Rhea" id="RHEA:59144"/>
        <dbReference type="ChEBI" id="CHEBI:57451"/>
        <dbReference type="ChEBI" id="CHEBI:57452"/>
        <dbReference type="ChEBI" id="CHEBI:58467"/>
        <dbReference type="ChEBI" id="CHEBI:58475"/>
    </reaction>
    <physiologicalReaction direction="left-to-right" evidence="1">
        <dbReference type="Rhea" id="RHEA:59145"/>
    </physiologicalReaction>
</comment>
<evidence type="ECO:0000256" key="7">
    <source>
        <dbReference type="ARBA" id="ARBA00012712"/>
    </source>
</evidence>
<feature type="non-terminal residue" evidence="19">
    <location>
        <position position="1"/>
    </location>
</feature>
<dbReference type="OrthoDB" id="6017153at2759"/>
<dbReference type="PANTHER" id="PTHR11692:SF0">
    <property type="entry name" value="BIFUNCTIONAL PURINE BIOSYNTHESIS PROTEIN ATIC"/>
    <property type="match status" value="1"/>
</dbReference>
<feature type="domain" description="MGS-like" evidence="18">
    <location>
        <begin position="1"/>
        <end position="148"/>
    </location>
</feature>
<evidence type="ECO:0000256" key="16">
    <source>
        <dbReference type="ARBA" id="ARBA00047515"/>
    </source>
</evidence>
<dbReference type="GO" id="GO:0006189">
    <property type="term" value="P:'de novo' IMP biosynthetic process"/>
    <property type="evidence" value="ECO:0007669"/>
    <property type="project" value="UniProtKB-UniPathway"/>
</dbReference>
<accession>A0A851PTP7</accession>
<dbReference type="UniPathway" id="UPA00074">
    <property type="reaction ID" value="UER00133"/>
</dbReference>
<dbReference type="EC" id="3.5.4.10" evidence="7"/>
<comment type="pathway">
    <text evidence="3">Purine metabolism; IMP biosynthesis via de novo pathway; IMP from 5-formamido-1-(5-phospho-D-ribosyl)imidazole-4-carboxamide: step 1/1.</text>
</comment>
<comment type="similarity">
    <text evidence="5">Belongs to the PurH family.</text>
</comment>